<sequence length="303" mass="33474">MTALPFVDTHLHFWDLERFHYPWLADFPELASDYLPGDLLAEVADREPAALVHVQAEVDHALDPVLETEWIAGLADALGPALPPLVHVAYADLRAAGLDRLLERHCAHQIVRGIRQEVWFDPASTRADVPRENMLADPAWAAGLARLPAHDLSFDLLAWPHQLAQAADVCAAVPDLRVVVDHTGLPPAEEGADLQVWRDGLRRFAAVVPRSVLKLSAMAFVSPTWTVETVAPRVREAIEIFGADRCMFGSNFPVDRSCASYDGLWSAYEQIAGEASPAERSALFSETALRAYRIDPHTSQLDR</sequence>
<comment type="caution">
    <text evidence="3">The sequence shown here is derived from an EMBL/GenBank/DDBJ whole genome shotgun (WGS) entry which is preliminary data.</text>
</comment>
<comment type="similarity">
    <text evidence="1">Belongs to the metallo-dependent hydrolases superfamily.</text>
</comment>
<dbReference type="InterPro" id="IPR052350">
    <property type="entry name" value="Metallo-dep_Lactonases"/>
</dbReference>
<feature type="domain" description="Amidohydrolase-related" evidence="2">
    <location>
        <begin position="7"/>
        <end position="294"/>
    </location>
</feature>
<evidence type="ECO:0000313" key="3">
    <source>
        <dbReference type="EMBL" id="MDW5594084.1"/>
    </source>
</evidence>
<reference evidence="4" key="1">
    <citation type="submission" date="2023-07" db="EMBL/GenBank/DDBJ databases">
        <title>Conexibacter stalactiti sp. nov., isolated from stalactites in a lava cave and emended description of the genus Conexibacter.</title>
        <authorList>
            <person name="Lee S.D."/>
        </authorList>
    </citation>
    <scope>NUCLEOTIDE SEQUENCE [LARGE SCALE GENOMIC DNA]</scope>
    <source>
        <strain evidence="4">KCTC 39840</strain>
    </source>
</reference>
<dbReference type="PANTHER" id="PTHR43569">
    <property type="entry name" value="AMIDOHYDROLASE"/>
    <property type="match status" value="1"/>
</dbReference>
<organism evidence="3 4">
    <name type="scientific">Conexibacter stalactiti</name>
    <dbReference type="NCBI Taxonomy" id="1940611"/>
    <lineage>
        <taxon>Bacteria</taxon>
        <taxon>Bacillati</taxon>
        <taxon>Actinomycetota</taxon>
        <taxon>Thermoleophilia</taxon>
        <taxon>Solirubrobacterales</taxon>
        <taxon>Conexibacteraceae</taxon>
        <taxon>Conexibacter</taxon>
    </lineage>
</organism>
<dbReference type="PANTHER" id="PTHR43569:SF1">
    <property type="entry name" value="BLL3371 PROTEIN"/>
    <property type="match status" value="1"/>
</dbReference>
<proteinExistence type="inferred from homology"/>
<dbReference type="SUPFAM" id="SSF51556">
    <property type="entry name" value="Metallo-dependent hydrolases"/>
    <property type="match status" value="1"/>
</dbReference>
<evidence type="ECO:0000256" key="1">
    <source>
        <dbReference type="ARBA" id="ARBA00038310"/>
    </source>
</evidence>
<name>A0ABU4HLB0_9ACTN</name>
<accession>A0ABU4HLB0</accession>
<dbReference type="Proteomes" id="UP001284601">
    <property type="component" value="Unassembled WGS sequence"/>
</dbReference>
<dbReference type="Gene3D" id="3.20.20.140">
    <property type="entry name" value="Metal-dependent hydrolases"/>
    <property type="match status" value="1"/>
</dbReference>
<evidence type="ECO:0000313" key="4">
    <source>
        <dbReference type="Proteomes" id="UP001284601"/>
    </source>
</evidence>
<keyword evidence="4" id="KW-1185">Reference proteome</keyword>
<protein>
    <submittedName>
        <fullName evidence="3">Amidohydrolase family protein</fullName>
    </submittedName>
</protein>
<dbReference type="InterPro" id="IPR032466">
    <property type="entry name" value="Metal_Hydrolase"/>
</dbReference>
<dbReference type="RefSeq" id="WP_318596342.1">
    <property type="nucleotide sequence ID" value="NZ_JAWSTH010000012.1"/>
</dbReference>
<dbReference type="EMBL" id="JAWSTH010000012">
    <property type="protein sequence ID" value="MDW5594084.1"/>
    <property type="molecule type" value="Genomic_DNA"/>
</dbReference>
<dbReference type="Pfam" id="PF04909">
    <property type="entry name" value="Amidohydro_2"/>
    <property type="match status" value="1"/>
</dbReference>
<dbReference type="InterPro" id="IPR006680">
    <property type="entry name" value="Amidohydro-rel"/>
</dbReference>
<evidence type="ECO:0000259" key="2">
    <source>
        <dbReference type="Pfam" id="PF04909"/>
    </source>
</evidence>
<gene>
    <name evidence="3" type="ORF">R7226_07045</name>
</gene>